<keyword evidence="1" id="KW-0812">Transmembrane</keyword>
<dbReference type="PANTHER" id="PTHR43358:SF4">
    <property type="entry name" value="ALPHA_BETA HYDROLASE FOLD-1 DOMAIN-CONTAINING PROTEIN"/>
    <property type="match status" value="1"/>
</dbReference>
<proteinExistence type="predicted"/>
<evidence type="ECO:0000313" key="4">
    <source>
        <dbReference type="Proteomes" id="UP000030016"/>
    </source>
</evidence>
<dbReference type="EMBL" id="JDRX01000004">
    <property type="protein sequence ID" value="KGN03025.1"/>
    <property type="molecule type" value="Genomic_DNA"/>
</dbReference>
<dbReference type="Gene3D" id="3.40.50.1820">
    <property type="entry name" value="alpha/beta hydrolase"/>
    <property type="match status" value="1"/>
</dbReference>
<accession>A0AA88ZWL4</accession>
<keyword evidence="1" id="KW-1133">Transmembrane helix</keyword>
<evidence type="ECO:0000259" key="2">
    <source>
        <dbReference type="Pfam" id="PF12146"/>
    </source>
</evidence>
<dbReference type="RefSeq" id="WP_039249049.1">
    <property type="nucleotide sequence ID" value="NZ_JDRX01000004.1"/>
</dbReference>
<dbReference type="InterPro" id="IPR052920">
    <property type="entry name" value="DNA-binding_regulatory"/>
</dbReference>
<dbReference type="Proteomes" id="UP000030016">
    <property type="component" value="Unassembled WGS sequence"/>
</dbReference>
<feature type="domain" description="Serine aminopeptidase S33" evidence="2">
    <location>
        <begin position="92"/>
        <end position="217"/>
    </location>
</feature>
<gene>
    <name evidence="3" type="ORF">Z969_03270</name>
</gene>
<dbReference type="InterPro" id="IPR022742">
    <property type="entry name" value="Hydrolase_4"/>
</dbReference>
<organism evidence="3 4">
    <name type="scientific">Clostridium novyi A str. 4570</name>
    <dbReference type="NCBI Taxonomy" id="1444290"/>
    <lineage>
        <taxon>Bacteria</taxon>
        <taxon>Bacillati</taxon>
        <taxon>Bacillota</taxon>
        <taxon>Clostridia</taxon>
        <taxon>Eubacteriales</taxon>
        <taxon>Clostridiaceae</taxon>
        <taxon>Clostridium</taxon>
    </lineage>
</organism>
<evidence type="ECO:0000256" key="1">
    <source>
        <dbReference type="SAM" id="Phobius"/>
    </source>
</evidence>
<reference evidence="3 4" key="1">
    <citation type="submission" date="2014-01" db="EMBL/GenBank/DDBJ databases">
        <title>Plasmidome dynamics in the species complex Clostridium novyi sensu lato converts strains of independent lineages into distinctly different pathogens.</title>
        <authorList>
            <person name="Skarin H."/>
            <person name="Segerman B."/>
        </authorList>
    </citation>
    <scope>NUCLEOTIDE SEQUENCE [LARGE SCALE GENOMIC DNA]</scope>
    <source>
        <strain evidence="3 4">4570</strain>
    </source>
</reference>
<sequence>MKILKKDVIGRITKRTIIKNTLIFLIIVFLVATSISVYVGLKLTSPKREEIKNNPKNYGMNYENVSFKSKNEDVLLKGWWIPAQKQNKQIDSKKTIIFSHGYGNSRELYKISVLNLAKRLCENGYNVLLFDFRASGQSEGKVVTIGGLEKYDLLGAVDFVKNKKQSKEINLIGWSMGATTSILAGTESGDVKAIVADSPFGNLKDYLQDNLSYWSKLPNFYFTKTILYLLPKIRGFSIEDVNAIKAASNMSNKKLFLIHSKDDEAIPYENTEKIYNSVKNKSDAEIWITNNAKHIKTYSLYKEQYEKRIIEFFQSE</sequence>
<dbReference type="PANTHER" id="PTHR43358">
    <property type="entry name" value="ALPHA/BETA-HYDROLASE"/>
    <property type="match status" value="1"/>
</dbReference>
<evidence type="ECO:0000313" key="3">
    <source>
        <dbReference type="EMBL" id="KGN03025.1"/>
    </source>
</evidence>
<dbReference type="Pfam" id="PF12146">
    <property type="entry name" value="Hydrolase_4"/>
    <property type="match status" value="1"/>
</dbReference>
<name>A0AA88ZWL4_CLONO</name>
<comment type="caution">
    <text evidence="3">The sequence shown here is derived from an EMBL/GenBank/DDBJ whole genome shotgun (WGS) entry which is preliminary data.</text>
</comment>
<keyword evidence="1" id="KW-0472">Membrane</keyword>
<dbReference type="InterPro" id="IPR029058">
    <property type="entry name" value="AB_hydrolase_fold"/>
</dbReference>
<protein>
    <recommendedName>
        <fullName evidence="2">Serine aminopeptidase S33 domain-containing protein</fullName>
    </recommendedName>
</protein>
<feature type="transmembrane region" description="Helical" evidence="1">
    <location>
        <begin position="21"/>
        <end position="41"/>
    </location>
</feature>
<dbReference type="AlphaFoldDB" id="A0AA88ZWL4"/>
<dbReference type="SUPFAM" id="SSF53474">
    <property type="entry name" value="alpha/beta-Hydrolases"/>
    <property type="match status" value="1"/>
</dbReference>